<dbReference type="PANTHER" id="PTHR37610">
    <property type="entry name" value="CCHC-TYPE DOMAIN-CONTAINING PROTEIN"/>
    <property type="match status" value="1"/>
</dbReference>
<name>A0A8M8VG26_SESIN</name>
<sequence length="204" mass="23372">MEERNSDIKNQGNDNLVIALVSTPLDGNNYLSWARSIEIALGARQKLGYIDGTCEKPTEGKEAMEQWRKNDYMVVSWILNSISKGIAEAFLYGRSARDLWVEHVMRFGESHGPLLYQIQRDISSMSQRNMSMAEYFTKLKRLWDELVSLDPLPVCSCGASKKISDRTEAYQLIQFLMGLGDPYDHVRNQILLIDPLPLLQRRTL</sequence>
<proteinExistence type="predicted"/>
<feature type="domain" description="Retrotransposon Copia-like N-terminal" evidence="1">
    <location>
        <begin position="12"/>
        <end position="58"/>
    </location>
</feature>
<dbReference type="GeneID" id="110013306"/>
<dbReference type="KEGG" id="sind:110013306"/>
<protein>
    <submittedName>
        <fullName evidence="3">Uncharacterized protein LOC110013306</fullName>
    </submittedName>
</protein>
<organism evidence="2 3">
    <name type="scientific">Sesamum indicum</name>
    <name type="common">Oriental sesame</name>
    <name type="synonym">Sesamum orientale</name>
    <dbReference type="NCBI Taxonomy" id="4182"/>
    <lineage>
        <taxon>Eukaryota</taxon>
        <taxon>Viridiplantae</taxon>
        <taxon>Streptophyta</taxon>
        <taxon>Embryophyta</taxon>
        <taxon>Tracheophyta</taxon>
        <taxon>Spermatophyta</taxon>
        <taxon>Magnoliopsida</taxon>
        <taxon>eudicotyledons</taxon>
        <taxon>Gunneridae</taxon>
        <taxon>Pentapetalae</taxon>
        <taxon>asterids</taxon>
        <taxon>lamiids</taxon>
        <taxon>Lamiales</taxon>
        <taxon>Pedaliaceae</taxon>
        <taxon>Sesamum</taxon>
    </lineage>
</organism>
<dbReference type="Proteomes" id="UP000504604">
    <property type="component" value="Unplaced"/>
</dbReference>
<evidence type="ECO:0000313" key="3">
    <source>
        <dbReference type="RefSeq" id="XP_020555149.1"/>
    </source>
</evidence>
<dbReference type="OrthoDB" id="1725534at2759"/>
<reference evidence="3" key="1">
    <citation type="submission" date="2025-08" db="UniProtKB">
        <authorList>
            <consortium name="RefSeq"/>
        </authorList>
    </citation>
    <scope>IDENTIFICATION</scope>
</reference>
<keyword evidence="2" id="KW-1185">Reference proteome</keyword>
<dbReference type="PANTHER" id="PTHR37610:SF40">
    <property type="entry name" value="OS01G0909600 PROTEIN"/>
    <property type="match status" value="1"/>
</dbReference>
<dbReference type="RefSeq" id="XP_020555149.1">
    <property type="nucleotide sequence ID" value="XM_020699490.1"/>
</dbReference>
<dbReference type="Pfam" id="PF14244">
    <property type="entry name" value="Retrotran_gag_3"/>
    <property type="match status" value="1"/>
</dbReference>
<dbReference type="AlphaFoldDB" id="A0A8M8VG26"/>
<gene>
    <name evidence="3" type="primary">LOC110013306</name>
</gene>
<dbReference type="InterPro" id="IPR029472">
    <property type="entry name" value="Copia-like_N"/>
</dbReference>
<accession>A0A8M8VG26</accession>
<evidence type="ECO:0000313" key="2">
    <source>
        <dbReference type="Proteomes" id="UP000504604"/>
    </source>
</evidence>
<evidence type="ECO:0000259" key="1">
    <source>
        <dbReference type="Pfam" id="PF14244"/>
    </source>
</evidence>